<evidence type="ECO:0000256" key="1">
    <source>
        <dbReference type="SAM" id="SignalP"/>
    </source>
</evidence>
<accession>A0A9C9ENE9</accession>
<keyword evidence="1" id="KW-0732">Signal</keyword>
<organism evidence="2 3">
    <name type="scientific">candidate division WOR-3 bacterium</name>
    <dbReference type="NCBI Taxonomy" id="2052148"/>
    <lineage>
        <taxon>Bacteria</taxon>
        <taxon>Bacteria division WOR-3</taxon>
    </lineage>
</organism>
<dbReference type="EMBL" id="DRIG01000073">
    <property type="protein sequence ID" value="HEC78877.1"/>
    <property type="molecule type" value="Genomic_DNA"/>
</dbReference>
<proteinExistence type="predicted"/>
<feature type="chain" id="PRO_5039126833" evidence="1">
    <location>
        <begin position="19"/>
        <end position="239"/>
    </location>
</feature>
<comment type="caution">
    <text evidence="2">The sequence shown here is derived from an EMBL/GenBank/DDBJ whole genome shotgun (WGS) entry which is preliminary data.</text>
</comment>
<evidence type="ECO:0000313" key="2">
    <source>
        <dbReference type="EMBL" id="HEC78877.1"/>
    </source>
</evidence>
<evidence type="ECO:0000313" key="3">
    <source>
        <dbReference type="Proteomes" id="UP000885826"/>
    </source>
</evidence>
<sequence>MKNIKILLYLLSIILLNAACSEEESQLYQPQLNIYSFLQGGRFYSEVFVDRSYLMDEPSSRYVDDALVLLDGGGPQDTLVLIDSLYKSYDKFIYPESTYTLTVIHPDYDTVFGTTRIPGNFQIIFPEPGDTFKISDTITITKSTGAPYYYGYFINDNYNIPFWHTPDTSDTVIRIPMPIQIQNLPEGYYTLQLMACDENYFEYSRFEPLQDSLLQSGIEGGIGVFASFNLKTTSIYLSH</sequence>
<reference evidence="2" key="1">
    <citation type="journal article" date="2020" name="mSystems">
        <title>Genome- and Community-Level Interaction Insights into Carbon Utilization and Element Cycling Functions of Hydrothermarchaeota in Hydrothermal Sediment.</title>
        <authorList>
            <person name="Zhou Z."/>
            <person name="Liu Y."/>
            <person name="Xu W."/>
            <person name="Pan J."/>
            <person name="Luo Z.H."/>
            <person name="Li M."/>
        </authorList>
    </citation>
    <scope>NUCLEOTIDE SEQUENCE</scope>
    <source>
        <strain evidence="2">HyVt-388</strain>
    </source>
</reference>
<protein>
    <submittedName>
        <fullName evidence="2">DUF4249 family protein</fullName>
    </submittedName>
</protein>
<gene>
    <name evidence="2" type="ORF">ENI34_07010</name>
</gene>
<name>A0A9C9ENE9_UNCW3</name>
<dbReference type="Proteomes" id="UP000885826">
    <property type="component" value="Unassembled WGS sequence"/>
</dbReference>
<feature type="signal peptide" evidence="1">
    <location>
        <begin position="1"/>
        <end position="18"/>
    </location>
</feature>
<dbReference type="AlphaFoldDB" id="A0A9C9ENE9"/>